<organism evidence="2 3">
    <name type="scientific">Flavobacterium bernardetii</name>
    <dbReference type="NCBI Taxonomy" id="2813823"/>
    <lineage>
        <taxon>Bacteria</taxon>
        <taxon>Pseudomonadati</taxon>
        <taxon>Bacteroidota</taxon>
        <taxon>Flavobacteriia</taxon>
        <taxon>Flavobacteriales</taxon>
        <taxon>Flavobacteriaceae</taxon>
        <taxon>Flavobacterium</taxon>
    </lineage>
</organism>
<comment type="caution">
    <text evidence="2">The sequence shown here is derived from an EMBL/GenBank/DDBJ whole genome shotgun (WGS) entry which is preliminary data.</text>
</comment>
<evidence type="ECO:0000313" key="2">
    <source>
        <dbReference type="EMBL" id="MBC5835388.1"/>
    </source>
</evidence>
<gene>
    <name evidence="2" type="ORF">H8R27_10885</name>
</gene>
<dbReference type="InterPro" id="IPR048428">
    <property type="entry name" value="YobI-NTPase"/>
</dbReference>
<proteinExistence type="predicted"/>
<dbReference type="Proteomes" id="UP000605990">
    <property type="component" value="Unassembled WGS sequence"/>
</dbReference>
<protein>
    <recommendedName>
        <fullName evidence="1">YobI-like P-loop NTPase domain-containing protein</fullName>
    </recommendedName>
</protein>
<accession>A0ABR7J0A6</accession>
<evidence type="ECO:0000259" key="1">
    <source>
        <dbReference type="Pfam" id="PF20693"/>
    </source>
</evidence>
<dbReference type="Pfam" id="PF20693">
    <property type="entry name" value="YobI-ATPase"/>
    <property type="match status" value="1"/>
</dbReference>
<evidence type="ECO:0000313" key="3">
    <source>
        <dbReference type="Proteomes" id="UP000605990"/>
    </source>
</evidence>
<dbReference type="EMBL" id="JACRUN010000006">
    <property type="protein sequence ID" value="MBC5835388.1"/>
    <property type="molecule type" value="Genomic_DNA"/>
</dbReference>
<keyword evidence="3" id="KW-1185">Reference proteome</keyword>
<sequence>MKDEMFKNSDRTKFFDFILPIIPVINSSNSYDFLLEKLKNDEIDKNLLYDISLYIDDMRLLKNIINEYKIYHDKLTKETEIELIPNKLLSFIIYKNLFPKDFAILHKNEGMIYEVFNIDLKTIKQKQTEIEEQKIIDNNNEITKLKDIVDNKTKINNIKDLRKLYISELFKLLPNETTSIIIKEKTYFLNQIDKLIEEDVFEEIRKTKVISYTEKFLDTYLHRINTVPTEMDLSFEKIESKVDLNYNYDKRVEFIFEKENKDIEKLKNLNRISNEEINKIKSYSLHKILTKNKNSDEQLNVELKKSDVLVYFISNGFIAEDYFDYISIFKEGDISRNDKNFILSIRNNNALQVDFKLDKIENLIKHLENDFHKNEILNIQFIDYLLEKEIGDFDKIFIQFNDENERTKEFIELYVKTGKHIEKFVKTICLKYSNFWNYIDGSNLTNDNKDFILKPLLMNVSPEILKIQDKDKKLSNYISKKSDFLNLIHFENKNIENSLLILKIKFISPLDSQVNQNLFDFIYKNNLYELNIEMIKQIIFEKTEEEILVSDLEISNYTTILNSKCEFLIYYIEENIKQYITNVFLNLENNTKESEKFLINLINNPKLNDQEQLYEIIKYQDVVFENIEDIKNPESWINLFSLSKIKPTWLNVFKYYEKYNFDEFLIPYLNIEKNYLELSKIDIKSTSIKEEMRDEFIENLILTDEISDIAYLFLIKNIEDSYDELEIENIGETKITMLIEKGIIALRKENFELLRENFSGKQTFLIKLNFDEYIKQRDEEVIDYELEEKEYESLLSSNLTQENKIEIITEISENQISKENNLGNLIGEILKSHSAIALSYSYFINLLQNITSLDTKVKLCNIYFNLFSSEVNKIETVLALLSTPFKEIIEVGLIKPPIKNNENNLKFIENLRKIKFISSYSAKDDKITKIRRK</sequence>
<feature type="domain" description="YobI-like P-loop NTPase" evidence="1">
    <location>
        <begin position="1"/>
        <end position="113"/>
    </location>
</feature>
<reference evidence="2 3" key="1">
    <citation type="submission" date="2020-08" db="EMBL/GenBank/DDBJ databases">
        <title>Description of novel Flavobacterium F-408 isolate.</title>
        <authorList>
            <person name="Saticioglu I.B."/>
            <person name="Duman M."/>
            <person name="Altun S."/>
        </authorList>
    </citation>
    <scope>NUCLEOTIDE SEQUENCE [LARGE SCALE GENOMIC DNA]</scope>
    <source>
        <strain evidence="2 3">F-408</strain>
    </source>
</reference>
<name>A0ABR7J0A6_9FLAO</name>